<dbReference type="Proteomes" id="UP000001627">
    <property type="component" value="Chromosome"/>
</dbReference>
<keyword evidence="2" id="KW-1133">Transmembrane helix</keyword>
<accession>C6V427</accession>
<gene>
    <name evidence="3" type="ordered locus">NRI_0147</name>
</gene>
<dbReference type="KEGG" id="nri:NRI_0147"/>
<feature type="compositionally biased region" description="Low complexity" evidence="1">
    <location>
        <begin position="184"/>
        <end position="203"/>
    </location>
</feature>
<proteinExistence type="predicted"/>
<keyword evidence="2" id="KW-0472">Membrane</keyword>
<feature type="transmembrane region" description="Helical" evidence="2">
    <location>
        <begin position="25"/>
        <end position="46"/>
    </location>
</feature>
<dbReference type="HOGENOM" id="CLU_1347731_0_0_5"/>
<dbReference type="RefSeq" id="WP_015816035.1">
    <property type="nucleotide sequence ID" value="NC_013009.1"/>
</dbReference>
<evidence type="ECO:0000313" key="3">
    <source>
        <dbReference type="EMBL" id="ACT69144.1"/>
    </source>
</evidence>
<feature type="compositionally biased region" description="Gly residues" evidence="1">
    <location>
        <begin position="160"/>
        <end position="169"/>
    </location>
</feature>
<feature type="region of interest" description="Disordered" evidence="1">
    <location>
        <begin position="94"/>
        <end position="203"/>
    </location>
</feature>
<evidence type="ECO:0000256" key="2">
    <source>
        <dbReference type="SAM" id="Phobius"/>
    </source>
</evidence>
<evidence type="ECO:0000313" key="4">
    <source>
        <dbReference type="Proteomes" id="UP000001627"/>
    </source>
</evidence>
<protein>
    <submittedName>
        <fullName evidence="3">Uncharacterized protein</fullName>
    </submittedName>
</protein>
<keyword evidence="2" id="KW-0812">Transmembrane</keyword>
<keyword evidence="4" id="KW-1185">Reference proteome</keyword>
<evidence type="ECO:0000256" key="1">
    <source>
        <dbReference type="SAM" id="MobiDB-lite"/>
    </source>
</evidence>
<dbReference type="AlphaFoldDB" id="C6V427"/>
<reference evidence="3 4" key="1">
    <citation type="journal article" date="2009" name="Nucleic Acids Res.">
        <title>Analysis of complete genome sequence of Neorickettsia risticii: causative agent of Potomac horse fever.</title>
        <authorList>
            <person name="Lin M."/>
            <person name="Zhang C."/>
            <person name="Gibson K."/>
            <person name="Rikihisa Y."/>
        </authorList>
    </citation>
    <scope>NUCLEOTIDE SEQUENCE [LARGE SCALE GENOMIC DNA]</scope>
    <source>
        <strain evidence="3 4">Illinois</strain>
    </source>
</reference>
<organism evidence="3 4">
    <name type="scientific">Neorickettsia risticii (strain Illinois)</name>
    <dbReference type="NCBI Taxonomy" id="434131"/>
    <lineage>
        <taxon>Bacteria</taxon>
        <taxon>Pseudomonadati</taxon>
        <taxon>Pseudomonadota</taxon>
        <taxon>Alphaproteobacteria</taxon>
        <taxon>Rickettsiales</taxon>
        <taxon>Anaplasmataceae</taxon>
        <taxon>Neorickettsia</taxon>
    </lineage>
</organism>
<name>C6V427_NEORI</name>
<feature type="transmembrane region" description="Helical" evidence="2">
    <location>
        <begin position="66"/>
        <end position="87"/>
    </location>
</feature>
<sequence>MPDQNHGVPIASPVTRTKGKFRSSITLSMFAFFSVVALLCTAFFVVRLCRQIAAGESKGDLTVNSAMLALFGVVAVFLIAATVYSAVRSARSKSAGEGLGPLLSYEPTTESGAEAGGARSPAGDTNSGVPQGANRSLEPGNVDHTGEPGLLPGGAFSSGPLGGRSGVLGGQDFQASETPPRFRTTGVVPPTGVQTGEPELLLG</sequence>
<dbReference type="EMBL" id="CP001431">
    <property type="protein sequence ID" value="ACT69144.1"/>
    <property type="molecule type" value="Genomic_DNA"/>
</dbReference>